<feature type="domain" description="DUF3320" evidence="3">
    <location>
        <begin position="1561"/>
        <end position="1608"/>
    </location>
</feature>
<evidence type="ECO:0000259" key="3">
    <source>
        <dbReference type="Pfam" id="PF11784"/>
    </source>
</evidence>
<protein>
    <submittedName>
        <fullName evidence="4">DUF3320 domain-containing protein</fullName>
    </submittedName>
</protein>
<organism evidence="4 5">
    <name type="scientific">Mobiluncus mulieris</name>
    <dbReference type="NCBI Taxonomy" id="2052"/>
    <lineage>
        <taxon>Bacteria</taxon>
        <taxon>Bacillati</taxon>
        <taxon>Actinomycetota</taxon>
        <taxon>Actinomycetes</taxon>
        <taxon>Actinomycetales</taxon>
        <taxon>Actinomycetaceae</taxon>
        <taxon>Mobiluncus</taxon>
    </lineage>
</organism>
<sequence length="1725" mass="187727">MSKSVNAAGDAWITSLYSAQIGLFPLSAPAGSLSFNFSEDSLSATSHKLRQGARFELYPVPASSVSETLATPPAVPLDMPNHWRWLVENLDENTQLQAALGLVLPASGKWCLPIFTAVLQATPATPPGFLQLETGARLQLNTTVVKILSQKYGVSSRWVKAGKTASGLDLDILWRGLLHELRNSPRVAGLQLVAGGRVGLTRRGFHEVLGDLRKNHGVYLGSPLVKQYATPSKTQDYPPNRYPNLDISKLLYTPLKADHNQLRVPAAFGHQESLILVGEPATGKTTAVVNALSQGIVEQRTALVIGNPNALNRLKTRMQRADLGHLFLTLESHDFNESARAALRAAWDKPVNADSDYLQSCRQSLVALAADLDIYAATVHEPGPNQLSTWDAYAATLVTAANLNAQELDLAAELAQSPLFPYQPQQRIRAARYSRELADLDKESVGGLAANPWSLLGSGYQVDKATLSQAVNALEAAITHAHPAVLEIMSACTSLETWPLFARWLDLLEIGYGREPVELTNGERIEITQSIRALKARYRELIQNAKPLLEMAREAYSQQLDKRLLVDARHAQSSSGFTRGSRLKAVLKELQPYLSAPLPAAKVVETLEEMAKIRRQSEELSALIVSNPLLGLDEIDALATGAHELFLCHADTILTSIELAAQLQTRIPDLISLKDIAQEGGNLGKQVRAIAGSFAGILDILRTQPRQLQHWAEAMPPLAKYLQVRKIWSASLTPEDSTLDSMAAFRRLEPRLQEIGLETLSQWVEQGRLSGKGISEVLHHALSLTALEERNRALQLQSFSATEHNAQAERLAATAAETRREITNAIQAAAADFTHRLDKNQLRAFGARLREEDFSISTALRRDLPLVLARTPILGLTPQQAAQYLVPGKSRFDALVVLDCESLPAGAVVKALSCVEQVLFVANSLAALTFGGQKEAPSVYTAARQAGFPQLRFHLRYGSKLSPVVPLVNKELGATGQGWPVAWRPESATILTLENPEAAEFAPHLAGEAPGWTGQNPSLQWFEKAGNFLINLALRNKNSRLLAVTFTADMAAGIRWYLGATLREHGLKLPALRVAHLGDFPAGEIPALVFFLGSDASPQPSPASCREDLTAAFTRLMQSVSQRLWLVEDSNLDRGALPDFLRDFLEEIELPHSPHEFVSESNFVVEHLKKLLGQAGLEVSGPLGNPPLSVDLAVRGSAEAPWMGIILDNPEWCGLSHIIDREVNLEDYLVQDCGFAQIEHIYLDQLINDEDEVTRRIVSLSLDLAFPGDVTEGAVASEDRYSSPARIVAALSQRMDSWEAPHDPETIWSLPPNLPAPATLATTAAAATATPDSESPEVTYSTSITPSTPELTIDINAVATSQSPDSNTELPPELRIADNIINALHEAPSADAALYTFPALAHPGTLPKQITDGEIALGKGLNTHSPAPIVFDIPQSAFTHLTREQAEEAPLPQPTLSERLGDSEGAWIANLTAPEETGKISKPGLGVFAPLYVPTNDSPGIASRVSGMSGTTPDTHFDATTIITEADPEFVPLPDHGETTIKPFVPRGKPQHDLGEKQVLDELDEPDNAAVVKKALEKILYTEGPIGTARLAKLVADAFGMQRLHPKRRDKILALLSPEAVVQTTNFGEFVWPPGTGKDRFKVFRTGSIYGQRNLTDICDEEFNNALTWVIATQEPLEEDASEAVARVLDLTPARTAIRLRMSLGLAQLDSEGRLERKGGRLRLQ</sequence>
<keyword evidence="1" id="KW-0175">Coiled coil</keyword>
<feature type="coiled-coil region" evidence="1">
    <location>
        <begin position="801"/>
        <end position="828"/>
    </location>
</feature>
<proteinExistence type="predicted"/>
<dbReference type="Proteomes" id="UP000575397">
    <property type="component" value="Unassembled WGS sequence"/>
</dbReference>
<gene>
    <name evidence="4" type="ORF">HHJ77_07220</name>
</gene>
<feature type="compositionally biased region" description="Low complexity" evidence="2">
    <location>
        <begin position="1321"/>
        <end position="1331"/>
    </location>
</feature>
<name>A0A7Y0UU04_9ACTO</name>
<reference evidence="4 5" key="1">
    <citation type="submission" date="2020-04" db="EMBL/GenBank/DDBJ databases">
        <title>Antimicrobial susceptibility and clonality of vaginal-derived multi-drug resistant Mobiluncus isolates in China.</title>
        <authorList>
            <person name="Zhang X."/>
        </authorList>
    </citation>
    <scope>NUCLEOTIDE SEQUENCE [LARGE SCALE GENOMIC DNA]</scope>
    <source>
        <strain evidence="4 5">12</strain>
    </source>
</reference>
<dbReference type="Pfam" id="PF11784">
    <property type="entry name" value="DUF3320"/>
    <property type="match status" value="1"/>
</dbReference>
<evidence type="ECO:0000256" key="1">
    <source>
        <dbReference type="SAM" id="Coils"/>
    </source>
</evidence>
<evidence type="ECO:0000256" key="2">
    <source>
        <dbReference type="SAM" id="MobiDB-lite"/>
    </source>
</evidence>
<dbReference type="RefSeq" id="WP_169762823.1">
    <property type="nucleotide sequence ID" value="NZ_JABCUS010000014.1"/>
</dbReference>
<dbReference type="InterPro" id="IPR021754">
    <property type="entry name" value="DUF3320"/>
</dbReference>
<dbReference type="EMBL" id="JABCUS010000014">
    <property type="protein sequence ID" value="NMX03721.1"/>
    <property type="molecule type" value="Genomic_DNA"/>
</dbReference>
<accession>A0A7Y0UU04</accession>
<feature type="region of interest" description="Disordered" evidence="2">
    <location>
        <begin position="1321"/>
        <end position="1347"/>
    </location>
</feature>
<comment type="caution">
    <text evidence="4">The sequence shown here is derived from an EMBL/GenBank/DDBJ whole genome shotgun (WGS) entry which is preliminary data.</text>
</comment>
<evidence type="ECO:0000313" key="5">
    <source>
        <dbReference type="Proteomes" id="UP000575397"/>
    </source>
</evidence>
<feature type="compositionally biased region" description="Polar residues" evidence="2">
    <location>
        <begin position="1332"/>
        <end position="1347"/>
    </location>
</feature>
<evidence type="ECO:0000313" key="4">
    <source>
        <dbReference type="EMBL" id="NMX03721.1"/>
    </source>
</evidence>